<name>A0ACB9P465_9MYRT</name>
<accession>A0ACB9P465</accession>
<proteinExistence type="predicted"/>
<protein>
    <submittedName>
        <fullName evidence="1">Uncharacterized protein</fullName>
    </submittedName>
</protein>
<dbReference type="EMBL" id="CM042886">
    <property type="protein sequence ID" value="KAI4343121.1"/>
    <property type="molecule type" value="Genomic_DNA"/>
</dbReference>
<evidence type="ECO:0000313" key="1">
    <source>
        <dbReference type="EMBL" id="KAI4343121.1"/>
    </source>
</evidence>
<reference evidence="2" key="1">
    <citation type="journal article" date="2023" name="Front. Plant Sci.">
        <title>Chromosomal-level genome assembly of Melastoma candidum provides insights into trichome evolution.</title>
        <authorList>
            <person name="Zhong Y."/>
            <person name="Wu W."/>
            <person name="Sun C."/>
            <person name="Zou P."/>
            <person name="Liu Y."/>
            <person name="Dai S."/>
            <person name="Zhou R."/>
        </authorList>
    </citation>
    <scope>NUCLEOTIDE SEQUENCE [LARGE SCALE GENOMIC DNA]</scope>
</reference>
<evidence type="ECO:0000313" key="2">
    <source>
        <dbReference type="Proteomes" id="UP001057402"/>
    </source>
</evidence>
<keyword evidence="2" id="KW-1185">Reference proteome</keyword>
<organism evidence="1 2">
    <name type="scientific">Melastoma candidum</name>
    <dbReference type="NCBI Taxonomy" id="119954"/>
    <lineage>
        <taxon>Eukaryota</taxon>
        <taxon>Viridiplantae</taxon>
        <taxon>Streptophyta</taxon>
        <taxon>Embryophyta</taxon>
        <taxon>Tracheophyta</taxon>
        <taxon>Spermatophyta</taxon>
        <taxon>Magnoliopsida</taxon>
        <taxon>eudicotyledons</taxon>
        <taxon>Gunneridae</taxon>
        <taxon>Pentapetalae</taxon>
        <taxon>rosids</taxon>
        <taxon>malvids</taxon>
        <taxon>Myrtales</taxon>
        <taxon>Melastomataceae</taxon>
        <taxon>Melastomatoideae</taxon>
        <taxon>Melastomateae</taxon>
        <taxon>Melastoma</taxon>
    </lineage>
</organism>
<comment type="caution">
    <text evidence="1">The sequence shown here is derived from an EMBL/GenBank/DDBJ whole genome shotgun (WGS) entry which is preliminary data.</text>
</comment>
<dbReference type="Proteomes" id="UP001057402">
    <property type="component" value="Chromosome 7"/>
</dbReference>
<gene>
    <name evidence="1" type="ORF">MLD38_027659</name>
</gene>
<sequence>MSQSLLWGQQRRSPLFDAEDIWQIRKNHGKNCNQEGLLPRTERKQLGSAVTLPGGAHGSFQSVLVCPTRVSVHLQHYRRADWFLRLGQLDLHLLIHRSLGVPHHRHPVRPQRQHLFTSLLPCVDPWVFAYHIVPQRLTFSELCLFDSGSRLPTLLMDKYISLHATPRPSSPLMALKSSSPTTSPQTPSSSTGLLPLLITMFIATFPT</sequence>